<dbReference type="KEGG" id="sgq:SGLAD_v1c04640"/>
<gene>
    <name evidence="1" type="ORF">SGLAD_v1c04640</name>
</gene>
<name>A0A4P7AIW0_9MOLU</name>
<reference evidence="1 2" key="1">
    <citation type="submission" date="2019-03" db="EMBL/GenBank/DDBJ databases">
        <title>Complete genome sequence of Spiroplasma gladiatoris TG-1 (DSM 22552).</title>
        <authorList>
            <person name="Lin Y.-C."/>
            <person name="Chou L."/>
            <person name="Kuo C.-H."/>
        </authorList>
    </citation>
    <scope>NUCLEOTIDE SEQUENCE [LARGE SCALE GENOMIC DNA]</scope>
    <source>
        <strain evidence="1 2">TG-1</strain>
    </source>
</reference>
<organism evidence="1 2">
    <name type="scientific">Spiroplasma gladiatoris</name>
    <dbReference type="NCBI Taxonomy" id="2143"/>
    <lineage>
        <taxon>Bacteria</taxon>
        <taxon>Bacillati</taxon>
        <taxon>Mycoplasmatota</taxon>
        <taxon>Mollicutes</taxon>
        <taxon>Entomoplasmatales</taxon>
        <taxon>Spiroplasmataceae</taxon>
        <taxon>Spiroplasma</taxon>
    </lineage>
</organism>
<dbReference type="Proteomes" id="UP000294309">
    <property type="component" value="Chromosome"/>
</dbReference>
<keyword evidence="2" id="KW-1185">Reference proteome</keyword>
<evidence type="ECO:0000313" key="1">
    <source>
        <dbReference type="EMBL" id="QBQ07663.1"/>
    </source>
</evidence>
<accession>A0A4P7AIW0</accession>
<evidence type="ECO:0000313" key="2">
    <source>
        <dbReference type="Proteomes" id="UP000294309"/>
    </source>
</evidence>
<dbReference type="EMBL" id="CP038013">
    <property type="protein sequence ID" value="QBQ07663.1"/>
    <property type="molecule type" value="Genomic_DNA"/>
</dbReference>
<dbReference type="RefSeq" id="WP_134297453.1">
    <property type="nucleotide sequence ID" value="NZ_CP038013.1"/>
</dbReference>
<proteinExistence type="predicted"/>
<protein>
    <submittedName>
        <fullName evidence="1">Uncharacterized protein</fullName>
    </submittedName>
</protein>
<dbReference type="OrthoDB" id="391832at2"/>
<dbReference type="AlphaFoldDB" id="A0A4P7AIW0"/>
<sequence>MIEKFKSFNINSINIEDLKNINLFWEKELNKNIKKLEKWLFKFNKTNVGFEITNDHSLNNYEKLFKEIDNYKNFFNQKYKLIITDLKLLKKFEKMIRDYCQILGLIRFIETMCNYFVLSNKLDIAKPSFFAIDLANKEILNVFEHYKNEIKTIFKTDEYLKIIWDDYIIPKSSVVAIEKNIVLTINYAKKLAKKKKITNNEYLKITVSTIETYNFLLSYKKLISIFISYLY</sequence>